<evidence type="ECO:0000256" key="4">
    <source>
        <dbReference type="ARBA" id="ARBA00022741"/>
    </source>
</evidence>
<dbReference type="Gene3D" id="3.30.450.20">
    <property type="entry name" value="PAS domain"/>
    <property type="match status" value="1"/>
</dbReference>
<dbReference type="InterPro" id="IPR025943">
    <property type="entry name" value="Sigma_54_int_dom_ATP-bd_2"/>
</dbReference>
<dbReference type="InterPro" id="IPR030828">
    <property type="entry name" value="HTH_TyrR"/>
</dbReference>
<evidence type="ECO:0000256" key="10">
    <source>
        <dbReference type="ARBA" id="ARBA00029500"/>
    </source>
</evidence>
<gene>
    <name evidence="13" type="ORF">RI845_04990</name>
</gene>
<dbReference type="PROSITE" id="PS50112">
    <property type="entry name" value="PAS"/>
    <property type="match status" value="1"/>
</dbReference>
<dbReference type="InterPro" id="IPR003593">
    <property type="entry name" value="AAA+_ATPase"/>
</dbReference>
<dbReference type="EMBL" id="CP134146">
    <property type="protein sequence ID" value="WNC69504.1"/>
    <property type="molecule type" value="Genomic_DNA"/>
</dbReference>
<keyword evidence="4" id="KW-0547">Nucleotide-binding</keyword>
<keyword evidence="14" id="KW-1185">Reference proteome</keyword>
<proteinExistence type="predicted"/>
<dbReference type="Gene3D" id="1.10.10.60">
    <property type="entry name" value="Homeodomain-like"/>
    <property type="match status" value="1"/>
</dbReference>
<dbReference type="PANTHER" id="PTHR32071:SF3">
    <property type="entry name" value="HTH-TYPE TRANSCRIPTIONAL REGULATORY PROTEIN TYRR"/>
    <property type="match status" value="1"/>
</dbReference>
<name>A0ABY9TLM7_9GAMM</name>
<dbReference type="PANTHER" id="PTHR32071">
    <property type="entry name" value="TRANSCRIPTIONAL REGULATORY PROTEIN"/>
    <property type="match status" value="1"/>
</dbReference>
<evidence type="ECO:0000256" key="8">
    <source>
        <dbReference type="ARBA" id="ARBA00023125"/>
    </source>
</evidence>
<dbReference type="PROSITE" id="PS00675">
    <property type="entry name" value="SIGMA54_INTERACT_1"/>
    <property type="match status" value="1"/>
</dbReference>
<dbReference type="NCBIfam" id="TIGR04381">
    <property type="entry name" value="HTH_TypR"/>
    <property type="match status" value="1"/>
</dbReference>
<evidence type="ECO:0000313" key="14">
    <source>
        <dbReference type="Proteomes" id="UP001248581"/>
    </source>
</evidence>
<evidence type="ECO:0000256" key="7">
    <source>
        <dbReference type="ARBA" id="ARBA00023015"/>
    </source>
</evidence>
<dbReference type="Pfam" id="PF00158">
    <property type="entry name" value="Sigma54_activat"/>
    <property type="match status" value="1"/>
</dbReference>
<keyword evidence="5" id="KW-0058">Aromatic hydrocarbons catabolism</keyword>
<evidence type="ECO:0000256" key="5">
    <source>
        <dbReference type="ARBA" id="ARBA00022797"/>
    </source>
</evidence>
<dbReference type="Pfam" id="PF25601">
    <property type="entry name" value="AAA_lid_14"/>
    <property type="match status" value="1"/>
</dbReference>
<keyword evidence="3" id="KW-0678">Repressor</keyword>
<dbReference type="CDD" id="cd00009">
    <property type="entry name" value="AAA"/>
    <property type="match status" value="1"/>
</dbReference>
<evidence type="ECO:0000256" key="3">
    <source>
        <dbReference type="ARBA" id="ARBA00022491"/>
    </source>
</evidence>
<dbReference type="InterPro" id="IPR058031">
    <property type="entry name" value="AAA_lid_NorR"/>
</dbReference>
<dbReference type="PROSITE" id="PS00676">
    <property type="entry name" value="SIGMA54_INTERACT_2"/>
    <property type="match status" value="1"/>
</dbReference>
<dbReference type="Pfam" id="PF00989">
    <property type="entry name" value="PAS"/>
    <property type="match status" value="1"/>
</dbReference>
<keyword evidence="8" id="KW-0238">DNA-binding</keyword>
<accession>A0ABY9TLM7</accession>
<dbReference type="SMART" id="SM00382">
    <property type="entry name" value="AAA"/>
    <property type="match status" value="1"/>
</dbReference>
<dbReference type="SUPFAM" id="SSF55785">
    <property type="entry name" value="PYP-like sensor domain (PAS domain)"/>
    <property type="match status" value="1"/>
</dbReference>
<dbReference type="Proteomes" id="UP001248581">
    <property type="component" value="Chromosome"/>
</dbReference>
<dbReference type="InterPro" id="IPR013767">
    <property type="entry name" value="PAS_fold"/>
</dbReference>
<protein>
    <recommendedName>
        <fullName evidence="10">HTH-type transcriptional regulatory protein TyrR</fullName>
    </recommendedName>
</protein>
<reference evidence="14" key="1">
    <citation type="submission" date="2023-09" db="EMBL/GenBank/DDBJ databases">
        <authorList>
            <person name="Li S."/>
            <person name="Li X."/>
            <person name="Zhang C."/>
            <person name="Zhao Z."/>
        </authorList>
    </citation>
    <scope>NUCLEOTIDE SEQUENCE [LARGE SCALE GENOMIC DNA]</scope>
    <source>
        <strain evidence="14">SQ345</strain>
    </source>
</reference>
<evidence type="ECO:0000256" key="2">
    <source>
        <dbReference type="ARBA" id="ARBA00022490"/>
    </source>
</evidence>
<dbReference type="Gene3D" id="1.10.8.60">
    <property type="match status" value="1"/>
</dbReference>
<keyword evidence="2" id="KW-0963">Cytoplasm</keyword>
<dbReference type="SUPFAM" id="SSF52540">
    <property type="entry name" value="P-loop containing nucleoside triphosphate hydrolases"/>
    <property type="match status" value="1"/>
</dbReference>
<dbReference type="InterPro" id="IPR025944">
    <property type="entry name" value="Sigma_54_int_dom_CS"/>
</dbReference>
<dbReference type="Gene3D" id="3.40.50.300">
    <property type="entry name" value="P-loop containing nucleotide triphosphate hydrolases"/>
    <property type="match status" value="1"/>
</dbReference>
<dbReference type="Gene3D" id="3.30.70.260">
    <property type="match status" value="1"/>
</dbReference>
<dbReference type="InterPro" id="IPR027417">
    <property type="entry name" value="P-loop_NTPase"/>
</dbReference>
<dbReference type="Pfam" id="PF18024">
    <property type="entry name" value="HTH_50"/>
    <property type="match status" value="1"/>
</dbReference>
<feature type="domain" description="Sigma-54 factor interaction" evidence="11">
    <location>
        <begin position="195"/>
        <end position="425"/>
    </location>
</feature>
<dbReference type="InterPro" id="IPR035965">
    <property type="entry name" value="PAS-like_dom_sf"/>
</dbReference>
<dbReference type="RefSeq" id="WP_348388646.1">
    <property type="nucleotide sequence ID" value="NZ_CP134146.1"/>
</dbReference>
<dbReference type="InterPro" id="IPR025662">
    <property type="entry name" value="Sigma_54_int_dom_ATP-bd_1"/>
</dbReference>
<keyword evidence="7" id="KW-0805">Transcription regulation</keyword>
<keyword evidence="9" id="KW-0804">Transcription</keyword>
<evidence type="ECO:0000259" key="11">
    <source>
        <dbReference type="PROSITE" id="PS50045"/>
    </source>
</evidence>
<dbReference type="PROSITE" id="PS00688">
    <property type="entry name" value="SIGMA54_INTERACT_3"/>
    <property type="match status" value="1"/>
</dbReference>
<dbReference type="InterPro" id="IPR002078">
    <property type="entry name" value="Sigma_54_int"/>
</dbReference>
<evidence type="ECO:0000259" key="12">
    <source>
        <dbReference type="PROSITE" id="PS50112"/>
    </source>
</evidence>
<dbReference type="PROSITE" id="PS50045">
    <property type="entry name" value="SIGMA54_INTERACT_4"/>
    <property type="match status" value="1"/>
</dbReference>
<feature type="domain" description="PAS" evidence="12">
    <location>
        <begin position="76"/>
        <end position="121"/>
    </location>
</feature>
<dbReference type="NCBIfam" id="TIGR00229">
    <property type="entry name" value="sensory_box"/>
    <property type="match status" value="1"/>
</dbReference>
<sequence length="506" mass="56517">MRIEIASLDRVGITQEILAVFAMNNWDLLAMEVSQYHIYVQLKDTSIPLAIIEPELIKISGLKAIRQIELLPGERKSQQLEVLLANIPEPIIDIDKNGLILMVNKAASVALGMSAEQLINEPLTNHIKEKLRIYLSGQSTTQEVTFANQQYFADITPVMSDESINGAVIVLRSLANVGRHLSQYQQGQVGGFDSIIGNSETIKQIKSQTKRFSSLDLPVLITGETGTGKELLAKALHDNGSRSSKPFLAINCAALPEHLLESELFGYAPGAFTGAQSAGKPGLFELANGGSVFLDEIAEMPVYLQAKLLRFLQDFKIRRVGGVKDRKVDVRIISATHQNIAEQVQQKQFREDLYYRLNVLNLDLPTLNKRADDIPLLVEHFINNAAKQVNQSNINLSPAALEKVCAYSWPGNVRQLQNVLFRVAALAEKNIIDEHDIVFDEQLVSQTDELDFTGRDVESWHAAQQKFEQGLLNALYPLYPSTRKLAERLKVSHNKVAMKLRQYKIK</sequence>
<evidence type="ECO:0000256" key="6">
    <source>
        <dbReference type="ARBA" id="ARBA00022840"/>
    </source>
</evidence>
<dbReference type="CDD" id="cd00130">
    <property type="entry name" value="PAS"/>
    <property type="match status" value="1"/>
</dbReference>
<organism evidence="13 14">
    <name type="scientific">Thalassotalea nanhaiensis</name>
    <dbReference type="NCBI Taxonomy" id="3065648"/>
    <lineage>
        <taxon>Bacteria</taxon>
        <taxon>Pseudomonadati</taxon>
        <taxon>Pseudomonadota</taxon>
        <taxon>Gammaproteobacteria</taxon>
        <taxon>Alteromonadales</taxon>
        <taxon>Colwelliaceae</taxon>
        <taxon>Thalassotalea</taxon>
    </lineage>
</organism>
<evidence type="ECO:0000313" key="13">
    <source>
        <dbReference type="EMBL" id="WNC69504.1"/>
    </source>
</evidence>
<dbReference type="InterPro" id="IPR000014">
    <property type="entry name" value="PAS"/>
</dbReference>
<dbReference type="SMART" id="SM00091">
    <property type="entry name" value="PAS"/>
    <property type="match status" value="1"/>
</dbReference>
<evidence type="ECO:0000256" key="1">
    <source>
        <dbReference type="ARBA" id="ARBA00004496"/>
    </source>
</evidence>
<evidence type="ECO:0000256" key="9">
    <source>
        <dbReference type="ARBA" id="ARBA00023163"/>
    </source>
</evidence>
<keyword evidence="6" id="KW-0067">ATP-binding</keyword>
<comment type="subcellular location">
    <subcellularLocation>
        <location evidence="1">Cytoplasm</location>
    </subcellularLocation>
</comment>